<dbReference type="EMBL" id="FWXV01000008">
    <property type="protein sequence ID" value="SMD22997.1"/>
    <property type="molecule type" value="Genomic_DNA"/>
</dbReference>
<dbReference type="Pfam" id="PF08282">
    <property type="entry name" value="Hydrolase_3"/>
    <property type="match status" value="1"/>
</dbReference>
<dbReference type="PANTHER" id="PTHR10000:SF8">
    <property type="entry name" value="HAD SUPERFAMILY HYDROLASE-LIKE, TYPE 3"/>
    <property type="match status" value="1"/>
</dbReference>
<dbReference type="InterPro" id="IPR036412">
    <property type="entry name" value="HAD-like_sf"/>
</dbReference>
<organism evidence="1 2">
    <name type="scientific">Kibdelosporangium aridum</name>
    <dbReference type="NCBI Taxonomy" id="2030"/>
    <lineage>
        <taxon>Bacteria</taxon>
        <taxon>Bacillati</taxon>
        <taxon>Actinomycetota</taxon>
        <taxon>Actinomycetes</taxon>
        <taxon>Pseudonocardiales</taxon>
        <taxon>Pseudonocardiaceae</taxon>
        <taxon>Kibdelosporangium</taxon>
    </lineage>
</organism>
<evidence type="ECO:0000313" key="1">
    <source>
        <dbReference type="EMBL" id="SMD22997.1"/>
    </source>
</evidence>
<reference evidence="1 2" key="1">
    <citation type="submission" date="2017-04" db="EMBL/GenBank/DDBJ databases">
        <authorList>
            <person name="Afonso C.L."/>
            <person name="Miller P.J."/>
            <person name="Scott M.A."/>
            <person name="Spackman E."/>
            <person name="Goraichik I."/>
            <person name="Dimitrov K.M."/>
            <person name="Suarez D.L."/>
            <person name="Swayne D.E."/>
        </authorList>
    </citation>
    <scope>NUCLEOTIDE SEQUENCE [LARGE SCALE GENOMIC DNA]</scope>
    <source>
        <strain evidence="1 2">DSM 43828</strain>
    </source>
</reference>
<dbReference type="SUPFAM" id="SSF56784">
    <property type="entry name" value="HAD-like"/>
    <property type="match status" value="1"/>
</dbReference>
<dbReference type="Proteomes" id="UP000192674">
    <property type="component" value="Unassembled WGS sequence"/>
</dbReference>
<dbReference type="GO" id="GO:0016791">
    <property type="term" value="F:phosphatase activity"/>
    <property type="evidence" value="ECO:0007669"/>
    <property type="project" value="TreeGrafter"/>
</dbReference>
<accession>A0A1W2FLY7</accession>
<dbReference type="GO" id="GO:0005829">
    <property type="term" value="C:cytosol"/>
    <property type="evidence" value="ECO:0007669"/>
    <property type="project" value="TreeGrafter"/>
</dbReference>
<sequence length="195" mass="21084">MCDLPSGRITWSRALTPSVAVRVAAVISARFPGVQLGWVHHDRVGYQENYAGRFLAGERYHDTIDRIDRPVLKMFGVGPSLTDAALPALRSLVSGLADVGHYFPGVVDLVAPGVSKVMALRRYCAAHQITPAGVIAFGDSAADIPMLRWSGRGVLMGNADYRLHELADEIAPGCAQDGVAQVLERVIPVRQEVDR</sequence>
<dbReference type="Gene3D" id="3.30.1240.10">
    <property type="match status" value="1"/>
</dbReference>
<dbReference type="GO" id="GO:0000287">
    <property type="term" value="F:magnesium ion binding"/>
    <property type="evidence" value="ECO:0007669"/>
    <property type="project" value="TreeGrafter"/>
</dbReference>
<dbReference type="InterPro" id="IPR023214">
    <property type="entry name" value="HAD_sf"/>
</dbReference>
<dbReference type="PANTHER" id="PTHR10000">
    <property type="entry name" value="PHOSPHOSERINE PHOSPHATASE"/>
    <property type="match status" value="1"/>
</dbReference>
<proteinExistence type="predicted"/>
<dbReference type="Gene3D" id="3.40.50.1000">
    <property type="entry name" value="HAD superfamily/HAD-like"/>
    <property type="match status" value="1"/>
</dbReference>
<evidence type="ECO:0000313" key="2">
    <source>
        <dbReference type="Proteomes" id="UP000192674"/>
    </source>
</evidence>
<protein>
    <recommendedName>
        <fullName evidence="3">Haloacid dehalogenase-like hydrolase</fullName>
    </recommendedName>
</protein>
<gene>
    <name evidence="1" type="ORF">SAMN05661093_07778</name>
</gene>
<dbReference type="AlphaFoldDB" id="A0A1W2FLY7"/>
<keyword evidence="2" id="KW-1185">Reference proteome</keyword>
<name>A0A1W2FLY7_KIBAR</name>
<evidence type="ECO:0008006" key="3">
    <source>
        <dbReference type="Google" id="ProtNLM"/>
    </source>
</evidence>